<dbReference type="InterPro" id="IPR037923">
    <property type="entry name" value="HTH-like"/>
</dbReference>
<keyword evidence="3" id="KW-0804">Transcription</keyword>
<dbReference type="Gene3D" id="1.10.10.60">
    <property type="entry name" value="Homeodomain-like"/>
    <property type="match status" value="1"/>
</dbReference>
<dbReference type="SMART" id="SM00342">
    <property type="entry name" value="HTH_ARAC"/>
    <property type="match status" value="1"/>
</dbReference>
<feature type="domain" description="HTH araC/xylS-type" evidence="5">
    <location>
        <begin position="250"/>
        <end position="348"/>
    </location>
</feature>
<dbReference type="SUPFAM" id="SSF51215">
    <property type="entry name" value="Regulatory protein AraC"/>
    <property type="match status" value="1"/>
</dbReference>
<sequence>MQQQLREIESRSQNYEPEKTSRAPMRQESSINQTERLSPFIQRELSPDAEKADLSYYLPSTRPKRMGSLKQSWSYLAYYHPTPGPFARFTSGHFPAGTTTQKHNHAVIAMHGSLQGPLTLLTPDGGQVLDSGDFCMIGPGVDHHWMNSGPHTASTIAFLVDPERLGDWPEDSGMAEACHDLQTLVTGVHPLSSAGNPELQHAFWRMADQLVAEHSHSKLEVASSLMSFLSLVIDSLKPAAAASSEDDIALQIRRLLLNRVNDRLTISEVAGELHVSPTLAKNAFRKTYGCGIMAYFNEIKIWQSKRMLCNPSMTIDQISRKLGFSSPAYFTRTFRKLTGETPSDFRSKRT</sequence>
<evidence type="ECO:0000259" key="5">
    <source>
        <dbReference type="PROSITE" id="PS01124"/>
    </source>
</evidence>
<dbReference type="SUPFAM" id="SSF46689">
    <property type="entry name" value="Homeodomain-like"/>
    <property type="match status" value="1"/>
</dbReference>
<dbReference type="PANTHER" id="PTHR43280">
    <property type="entry name" value="ARAC-FAMILY TRANSCRIPTIONAL REGULATOR"/>
    <property type="match status" value="1"/>
</dbReference>
<dbReference type="AlphaFoldDB" id="A0A517PYW7"/>
<proteinExistence type="predicted"/>
<protein>
    <submittedName>
        <fullName evidence="6">Arabinose operon regulatory protein</fullName>
    </submittedName>
</protein>
<name>A0A517PYW7_9PLAN</name>
<evidence type="ECO:0000313" key="7">
    <source>
        <dbReference type="Proteomes" id="UP000320421"/>
    </source>
</evidence>
<gene>
    <name evidence="6" type="primary">araC</name>
    <name evidence="6" type="ORF">HG66A1_64040</name>
</gene>
<dbReference type="InterPro" id="IPR014710">
    <property type="entry name" value="RmlC-like_jellyroll"/>
</dbReference>
<dbReference type="InterPro" id="IPR018062">
    <property type="entry name" value="HTH_AraC-typ_CS"/>
</dbReference>
<dbReference type="InterPro" id="IPR020449">
    <property type="entry name" value="Tscrpt_reg_AraC-type_HTH"/>
</dbReference>
<evidence type="ECO:0000256" key="1">
    <source>
        <dbReference type="ARBA" id="ARBA00023015"/>
    </source>
</evidence>
<evidence type="ECO:0000256" key="4">
    <source>
        <dbReference type="SAM" id="MobiDB-lite"/>
    </source>
</evidence>
<evidence type="ECO:0000256" key="2">
    <source>
        <dbReference type="ARBA" id="ARBA00023125"/>
    </source>
</evidence>
<reference evidence="6 7" key="1">
    <citation type="submission" date="2019-02" db="EMBL/GenBank/DDBJ databases">
        <title>Deep-cultivation of Planctomycetes and their phenomic and genomic characterization uncovers novel biology.</title>
        <authorList>
            <person name="Wiegand S."/>
            <person name="Jogler M."/>
            <person name="Boedeker C."/>
            <person name="Pinto D."/>
            <person name="Vollmers J."/>
            <person name="Rivas-Marin E."/>
            <person name="Kohn T."/>
            <person name="Peeters S.H."/>
            <person name="Heuer A."/>
            <person name="Rast P."/>
            <person name="Oberbeckmann S."/>
            <person name="Bunk B."/>
            <person name="Jeske O."/>
            <person name="Meyerdierks A."/>
            <person name="Storesund J.E."/>
            <person name="Kallscheuer N."/>
            <person name="Luecker S."/>
            <person name="Lage O.M."/>
            <person name="Pohl T."/>
            <person name="Merkel B.J."/>
            <person name="Hornburger P."/>
            <person name="Mueller R.-W."/>
            <person name="Bruemmer F."/>
            <person name="Labrenz M."/>
            <person name="Spormann A.M."/>
            <person name="Op den Camp H."/>
            <person name="Overmann J."/>
            <person name="Amann R."/>
            <person name="Jetten M.S.M."/>
            <person name="Mascher T."/>
            <person name="Medema M.H."/>
            <person name="Devos D.P."/>
            <person name="Kaster A.-K."/>
            <person name="Ovreas L."/>
            <person name="Rohde M."/>
            <person name="Galperin M.Y."/>
            <person name="Jogler C."/>
        </authorList>
    </citation>
    <scope>NUCLEOTIDE SEQUENCE [LARGE SCALE GENOMIC DNA]</scope>
    <source>
        <strain evidence="6 7">HG66A1</strain>
    </source>
</reference>
<keyword evidence="7" id="KW-1185">Reference proteome</keyword>
<evidence type="ECO:0000313" key="6">
    <source>
        <dbReference type="EMBL" id="QDT24570.1"/>
    </source>
</evidence>
<dbReference type="GO" id="GO:0043565">
    <property type="term" value="F:sequence-specific DNA binding"/>
    <property type="evidence" value="ECO:0007669"/>
    <property type="project" value="InterPro"/>
</dbReference>
<dbReference type="Gene3D" id="2.60.120.10">
    <property type="entry name" value="Jelly Rolls"/>
    <property type="match status" value="1"/>
</dbReference>
<feature type="compositionally biased region" description="Basic and acidic residues" evidence="4">
    <location>
        <begin position="1"/>
        <end position="21"/>
    </location>
</feature>
<dbReference type="InterPro" id="IPR009057">
    <property type="entry name" value="Homeodomain-like_sf"/>
</dbReference>
<dbReference type="PANTHER" id="PTHR43280:SF32">
    <property type="entry name" value="TRANSCRIPTIONAL REGULATORY PROTEIN"/>
    <property type="match status" value="1"/>
</dbReference>
<accession>A0A517PYW7</accession>
<dbReference type="Pfam" id="PF12833">
    <property type="entry name" value="HTH_18"/>
    <property type="match status" value="1"/>
</dbReference>
<organism evidence="6 7">
    <name type="scientific">Gimesia chilikensis</name>
    <dbReference type="NCBI Taxonomy" id="2605989"/>
    <lineage>
        <taxon>Bacteria</taxon>
        <taxon>Pseudomonadati</taxon>
        <taxon>Planctomycetota</taxon>
        <taxon>Planctomycetia</taxon>
        <taxon>Planctomycetales</taxon>
        <taxon>Planctomycetaceae</taxon>
        <taxon>Gimesia</taxon>
    </lineage>
</organism>
<dbReference type="Proteomes" id="UP000320421">
    <property type="component" value="Chromosome"/>
</dbReference>
<evidence type="ECO:0000256" key="3">
    <source>
        <dbReference type="ARBA" id="ARBA00023163"/>
    </source>
</evidence>
<dbReference type="InterPro" id="IPR018060">
    <property type="entry name" value="HTH_AraC"/>
</dbReference>
<dbReference type="GO" id="GO:0003700">
    <property type="term" value="F:DNA-binding transcription factor activity"/>
    <property type="evidence" value="ECO:0007669"/>
    <property type="project" value="InterPro"/>
</dbReference>
<keyword evidence="1" id="KW-0805">Transcription regulation</keyword>
<dbReference type="PRINTS" id="PR00032">
    <property type="entry name" value="HTHARAC"/>
</dbReference>
<keyword evidence="2" id="KW-0238">DNA-binding</keyword>
<feature type="region of interest" description="Disordered" evidence="4">
    <location>
        <begin position="1"/>
        <end position="35"/>
    </location>
</feature>
<dbReference type="PROSITE" id="PS01124">
    <property type="entry name" value="HTH_ARAC_FAMILY_2"/>
    <property type="match status" value="1"/>
</dbReference>
<dbReference type="PROSITE" id="PS00041">
    <property type="entry name" value="HTH_ARAC_FAMILY_1"/>
    <property type="match status" value="1"/>
</dbReference>
<dbReference type="EMBL" id="CP036266">
    <property type="protein sequence ID" value="QDT24570.1"/>
    <property type="molecule type" value="Genomic_DNA"/>
</dbReference>